<dbReference type="InterPro" id="IPR002941">
    <property type="entry name" value="DNA_methylase_N4/N6"/>
</dbReference>
<feature type="domain" description="DNA methylase N-4/N-6" evidence="9">
    <location>
        <begin position="24"/>
        <end position="104"/>
    </location>
</feature>
<dbReference type="SUPFAM" id="SSF53335">
    <property type="entry name" value="S-adenosyl-L-methionine-dependent methyltransferases"/>
    <property type="match status" value="2"/>
</dbReference>
<dbReference type="Proteomes" id="UP000178930">
    <property type="component" value="Unassembled WGS sequence"/>
</dbReference>
<evidence type="ECO:0000256" key="1">
    <source>
        <dbReference type="ARBA" id="ARBA00010203"/>
    </source>
</evidence>
<dbReference type="PRINTS" id="PR00508">
    <property type="entry name" value="S21N4MTFRASE"/>
</dbReference>
<keyword evidence="5" id="KW-0680">Restriction system</keyword>
<evidence type="ECO:0000259" key="9">
    <source>
        <dbReference type="Pfam" id="PF01555"/>
    </source>
</evidence>
<dbReference type="GO" id="GO:0008170">
    <property type="term" value="F:N-methyltransferase activity"/>
    <property type="evidence" value="ECO:0007669"/>
    <property type="project" value="InterPro"/>
</dbReference>
<dbReference type="Gene3D" id="3.40.50.150">
    <property type="entry name" value="Vaccinia Virus protein VP39"/>
    <property type="match status" value="2"/>
</dbReference>
<evidence type="ECO:0000256" key="2">
    <source>
        <dbReference type="ARBA" id="ARBA00022603"/>
    </source>
</evidence>
<evidence type="ECO:0000256" key="4">
    <source>
        <dbReference type="ARBA" id="ARBA00022691"/>
    </source>
</evidence>
<accession>A0A1G1XUE4</accession>
<keyword evidence="6" id="KW-0238">DNA-binding</keyword>
<organism evidence="10 11">
    <name type="scientific">Candidatus Buchananbacteria bacterium RIFCSPHIGHO2_01_FULL_39_14</name>
    <dbReference type="NCBI Taxonomy" id="1797532"/>
    <lineage>
        <taxon>Bacteria</taxon>
        <taxon>Candidatus Buchananiibacteriota</taxon>
    </lineage>
</organism>
<gene>
    <name evidence="10" type="ORF">A2729_04230</name>
</gene>
<evidence type="ECO:0000256" key="5">
    <source>
        <dbReference type="ARBA" id="ARBA00022747"/>
    </source>
</evidence>
<sequence>MPNLETPIPKTENRLNELPAKEWLKFTKTWFIHNPPPRKKAERLHPAKYPENMIAEFIKFFTKQGQIVFDPFLGTGSTLVACHNTNRNGIGIELQQKYADIATERIKKLESQLKLDSDSSAGAKEQSKQLIFTANSLDSNKLWKELNLPKIDLVITSPPYGPMLNKKGLVTKEREEQGLDLNYSNDENDLGNTKNYDEFIQKLVTLFTNLKDHINDNGHLVIILQNYMDKGDYKMLAWDFARELAKHYQLRGERLWCQDNKTLYPYGYRYSFVPNVHHHYCLIFKKTVVKE</sequence>
<dbReference type="GO" id="GO:0003677">
    <property type="term" value="F:DNA binding"/>
    <property type="evidence" value="ECO:0007669"/>
    <property type="project" value="UniProtKB-KW"/>
</dbReference>
<evidence type="ECO:0000313" key="11">
    <source>
        <dbReference type="Proteomes" id="UP000178930"/>
    </source>
</evidence>
<dbReference type="InterPro" id="IPR017985">
    <property type="entry name" value="MeTrfase_CN4_CS"/>
</dbReference>
<evidence type="ECO:0000313" key="10">
    <source>
        <dbReference type="EMBL" id="OGY43602.1"/>
    </source>
</evidence>
<dbReference type="InterPro" id="IPR029063">
    <property type="entry name" value="SAM-dependent_MTases_sf"/>
</dbReference>
<comment type="similarity">
    <text evidence="1">Belongs to the N(4)/N(6)-methyltransferase family. N(4) subfamily.</text>
</comment>
<proteinExistence type="inferred from homology"/>
<keyword evidence="3" id="KW-0808">Transferase</keyword>
<dbReference type="PANTHER" id="PTHR13370:SF3">
    <property type="entry name" value="TRNA (GUANINE(10)-N2)-METHYLTRANSFERASE HOMOLOG"/>
    <property type="match status" value="1"/>
</dbReference>
<dbReference type="EC" id="2.1.1.-" evidence="8"/>
<reference evidence="10 11" key="1">
    <citation type="journal article" date="2016" name="Nat. Commun.">
        <title>Thousands of microbial genomes shed light on interconnected biogeochemical processes in an aquifer system.</title>
        <authorList>
            <person name="Anantharaman K."/>
            <person name="Brown C.T."/>
            <person name="Hug L.A."/>
            <person name="Sharon I."/>
            <person name="Castelle C.J."/>
            <person name="Probst A.J."/>
            <person name="Thomas B.C."/>
            <person name="Singh A."/>
            <person name="Wilkins M.J."/>
            <person name="Karaoz U."/>
            <person name="Brodie E.L."/>
            <person name="Williams K.H."/>
            <person name="Hubbard S.S."/>
            <person name="Banfield J.F."/>
        </authorList>
    </citation>
    <scope>NUCLEOTIDE SEQUENCE [LARGE SCALE GENOMIC DNA]</scope>
</reference>
<dbReference type="GO" id="GO:0009307">
    <property type="term" value="P:DNA restriction-modification system"/>
    <property type="evidence" value="ECO:0007669"/>
    <property type="project" value="UniProtKB-KW"/>
</dbReference>
<keyword evidence="2" id="KW-0489">Methyltransferase</keyword>
<comment type="catalytic activity">
    <reaction evidence="7">
        <text>a 2'-deoxycytidine in DNA + S-adenosyl-L-methionine = an N(4)-methyl-2'-deoxycytidine in DNA + S-adenosyl-L-homocysteine + H(+)</text>
        <dbReference type="Rhea" id="RHEA:16857"/>
        <dbReference type="Rhea" id="RHEA-COMP:11369"/>
        <dbReference type="Rhea" id="RHEA-COMP:13674"/>
        <dbReference type="ChEBI" id="CHEBI:15378"/>
        <dbReference type="ChEBI" id="CHEBI:57856"/>
        <dbReference type="ChEBI" id="CHEBI:59789"/>
        <dbReference type="ChEBI" id="CHEBI:85452"/>
        <dbReference type="ChEBI" id="CHEBI:137933"/>
        <dbReference type="EC" id="2.1.1.113"/>
    </reaction>
</comment>
<dbReference type="GO" id="GO:0009007">
    <property type="term" value="F:site-specific DNA-methyltransferase (adenine-specific) activity"/>
    <property type="evidence" value="ECO:0007669"/>
    <property type="project" value="TreeGrafter"/>
</dbReference>
<dbReference type="GO" id="GO:0015667">
    <property type="term" value="F:site-specific DNA-methyltransferase (cytosine-N4-specific) activity"/>
    <property type="evidence" value="ECO:0007669"/>
    <property type="project" value="UniProtKB-EC"/>
</dbReference>
<evidence type="ECO:0000256" key="8">
    <source>
        <dbReference type="RuleBase" id="RU362026"/>
    </source>
</evidence>
<dbReference type="GO" id="GO:0005737">
    <property type="term" value="C:cytoplasm"/>
    <property type="evidence" value="ECO:0007669"/>
    <property type="project" value="TreeGrafter"/>
</dbReference>
<dbReference type="Pfam" id="PF01555">
    <property type="entry name" value="N6_N4_Mtase"/>
    <property type="match status" value="1"/>
</dbReference>
<dbReference type="AlphaFoldDB" id="A0A1G1XUE4"/>
<evidence type="ECO:0000256" key="7">
    <source>
        <dbReference type="ARBA" id="ARBA00049120"/>
    </source>
</evidence>
<dbReference type="GO" id="GO:0032259">
    <property type="term" value="P:methylation"/>
    <property type="evidence" value="ECO:0007669"/>
    <property type="project" value="UniProtKB-KW"/>
</dbReference>
<name>A0A1G1XUE4_9BACT</name>
<dbReference type="STRING" id="1797532.A2729_04230"/>
<dbReference type="InterPro" id="IPR001091">
    <property type="entry name" value="RM_Methyltransferase"/>
</dbReference>
<dbReference type="PANTHER" id="PTHR13370">
    <property type="entry name" value="RNA METHYLASE-RELATED"/>
    <property type="match status" value="1"/>
</dbReference>
<protein>
    <recommendedName>
        <fullName evidence="8">Methyltransferase</fullName>
        <ecNumber evidence="8">2.1.1.-</ecNumber>
    </recommendedName>
</protein>
<evidence type="ECO:0000256" key="6">
    <source>
        <dbReference type="ARBA" id="ARBA00023125"/>
    </source>
</evidence>
<evidence type="ECO:0000256" key="3">
    <source>
        <dbReference type="ARBA" id="ARBA00022679"/>
    </source>
</evidence>
<comment type="caution">
    <text evidence="10">The sequence shown here is derived from an EMBL/GenBank/DDBJ whole genome shotgun (WGS) entry which is preliminary data.</text>
</comment>
<keyword evidence="4" id="KW-0949">S-adenosyl-L-methionine</keyword>
<dbReference type="PROSITE" id="PS00093">
    <property type="entry name" value="N4_MTASE"/>
    <property type="match status" value="1"/>
</dbReference>
<dbReference type="EMBL" id="MHIB01000033">
    <property type="protein sequence ID" value="OGY43602.1"/>
    <property type="molecule type" value="Genomic_DNA"/>
</dbReference>